<dbReference type="Pfam" id="PF00651">
    <property type="entry name" value="BTB"/>
    <property type="match status" value="1"/>
</dbReference>
<dbReference type="SUPFAM" id="SSF54695">
    <property type="entry name" value="POZ domain"/>
    <property type="match status" value="1"/>
</dbReference>
<evidence type="ECO:0000313" key="4">
    <source>
        <dbReference type="Proteomes" id="UP000230605"/>
    </source>
</evidence>
<dbReference type="EMBL" id="CP134189">
    <property type="protein sequence ID" value="WPB04725.1"/>
    <property type="molecule type" value="Genomic_DNA"/>
</dbReference>
<dbReference type="PROSITE" id="PS50097">
    <property type="entry name" value="BTB"/>
    <property type="match status" value="1"/>
</dbReference>
<organism evidence="2 4">
    <name type="scientific">Cercospora beticola</name>
    <name type="common">Sugarbeet leaf spot fungus</name>
    <dbReference type="NCBI Taxonomy" id="122368"/>
    <lineage>
        <taxon>Eukaryota</taxon>
        <taxon>Fungi</taxon>
        <taxon>Dikarya</taxon>
        <taxon>Ascomycota</taxon>
        <taxon>Pezizomycotina</taxon>
        <taxon>Dothideomycetes</taxon>
        <taxon>Dothideomycetidae</taxon>
        <taxon>Mycosphaerellales</taxon>
        <taxon>Mycosphaerellaceae</taxon>
        <taxon>Cercospora</taxon>
    </lineage>
</organism>
<dbReference type="OrthoDB" id="194443at2759"/>
<evidence type="ECO:0000313" key="3">
    <source>
        <dbReference type="EMBL" id="WPB04725.1"/>
    </source>
</evidence>
<evidence type="ECO:0000259" key="1">
    <source>
        <dbReference type="PROSITE" id="PS50097"/>
    </source>
</evidence>
<name>A0A2G5HR29_CERBT</name>
<evidence type="ECO:0000313" key="5">
    <source>
        <dbReference type="Proteomes" id="UP001302367"/>
    </source>
</evidence>
<gene>
    <name evidence="2" type="ORF">CB0940_08159</name>
    <name evidence="3" type="ORF">RHO25_009372</name>
</gene>
<dbReference type="Gene3D" id="3.30.710.10">
    <property type="entry name" value="Potassium Channel Kv1.1, Chain A"/>
    <property type="match status" value="1"/>
</dbReference>
<reference evidence="3 5" key="2">
    <citation type="submission" date="2023-09" db="EMBL/GenBank/DDBJ databases">
        <title>Complete-Gapless Cercospora beticola genome.</title>
        <authorList>
            <person name="Wyatt N.A."/>
            <person name="Spanner R.E."/>
            <person name="Bolton M.D."/>
        </authorList>
    </citation>
    <scope>NUCLEOTIDE SEQUENCE [LARGE SCALE GENOMIC DNA]</scope>
    <source>
        <strain evidence="3">Cb09-40</strain>
    </source>
</reference>
<sequence>MAPPSTPDKYPPREAFDKIITINVGVKTEDAVEGTNTFKVHKGVLCFYSGYFNACLNGDFVEARSGVVDLVEEDPDRFKDFVGWLYTRQLPVDHESKDVGEQWRDVFRLWVFADKRQVPLLANRCINALRELNVVRWCAPTTELHFVYANTTADSLLRRFLVYLIAMVAGPGGDRLLGDSRDRYPPDALWDILKLVWGNGSSKAASMSVQEILAIDLCKFHQHEDGVRCPPESTAHIKKKEKS</sequence>
<dbReference type="InterPro" id="IPR011333">
    <property type="entry name" value="SKP1/BTB/POZ_sf"/>
</dbReference>
<evidence type="ECO:0000313" key="2">
    <source>
        <dbReference type="EMBL" id="PIA95006.1"/>
    </source>
</evidence>
<proteinExistence type="predicted"/>
<dbReference type="AlphaFoldDB" id="A0A2G5HR29"/>
<dbReference type="EMBL" id="LKMD01000104">
    <property type="protein sequence ID" value="PIA95006.1"/>
    <property type="molecule type" value="Genomic_DNA"/>
</dbReference>
<dbReference type="InterPro" id="IPR000210">
    <property type="entry name" value="BTB/POZ_dom"/>
</dbReference>
<reference evidence="2 4" key="1">
    <citation type="submission" date="2015-10" db="EMBL/GenBank/DDBJ databases">
        <title>The cercosporin biosynthetic gene cluster was horizontally transferred to several fungal lineages and shown to be expanded in Cercospora beticola based on microsynteny with recipient genomes.</title>
        <authorList>
            <person name="De Jonge R."/>
            <person name="Ebert M.K."/>
            <person name="Suttle J.C."/>
            <person name="Jurick Ii W.M."/>
            <person name="Secor G.A."/>
            <person name="Thomma B.P."/>
            <person name="Van De Peer Y."/>
            <person name="Bolton M.D."/>
        </authorList>
    </citation>
    <scope>NUCLEOTIDE SEQUENCE [LARGE SCALE GENOMIC DNA]</scope>
    <source>
        <strain evidence="2 4">09-40</strain>
    </source>
</reference>
<dbReference type="SMART" id="SM00225">
    <property type="entry name" value="BTB"/>
    <property type="match status" value="1"/>
</dbReference>
<feature type="domain" description="BTB" evidence="1">
    <location>
        <begin position="16"/>
        <end position="94"/>
    </location>
</feature>
<dbReference type="CDD" id="cd18186">
    <property type="entry name" value="BTB_POZ_ZBTB_KLHL-like"/>
    <property type="match status" value="1"/>
</dbReference>
<keyword evidence="5" id="KW-1185">Reference proteome</keyword>
<dbReference type="PANTHER" id="PTHR47843">
    <property type="entry name" value="BTB DOMAIN-CONTAINING PROTEIN-RELATED"/>
    <property type="match status" value="1"/>
</dbReference>
<dbReference type="Proteomes" id="UP000230605">
    <property type="component" value="Chromosome 6"/>
</dbReference>
<protein>
    <recommendedName>
        <fullName evidence="1">BTB domain-containing protein</fullName>
    </recommendedName>
</protein>
<accession>A0A2G5HR29</accession>
<dbReference type="Proteomes" id="UP001302367">
    <property type="component" value="Chromosome 6"/>
</dbReference>
<dbReference type="PANTHER" id="PTHR47843:SF2">
    <property type="entry name" value="BTB DOMAIN-CONTAINING PROTEIN"/>
    <property type="match status" value="1"/>
</dbReference>